<dbReference type="InterPro" id="IPR000182">
    <property type="entry name" value="GNAT_dom"/>
</dbReference>
<dbReference type="RefSeq" id="WP_312857639.1">
    <property type="nucleotide sequence ID" value="NZ_JACHLZ010000001.1"/>
</dbReference>
<comment type="caution">
    <text evidence="5">The sequence shown here is derived from an EMBL/GenBank/DDBJ whole genome shotgun (WGS) entry which is preliminary data.</text>
</comment>
<dbReference type="EMBL" id="JACHLZ010000001">
    <property type="protein sequence ID" value="MBB5832304.1"/>
    <property type="molecule type" value="Genomic_DNA"/>
</dbReference>
<gene>
    <name evidence="5" type="ORF">HNR70_002117</name>
</gene>
<dbReference type="PANTHER" id="PTHR43877:SF2">
    <property type="entry name" value="AMINOALKYLPHOSPHONATE N-ACETYLTRANSFERASE-RELATED"/>
    <property type="match status" value="1"/>
</dbReference>
<dbReference type="Pfam" id="PF00583">
    <property type="entry name" value="Acetyltransf_1"/>
    <property type="match status" value="1"/>
</dbReference>
<dbReference type="PROSITE" id="PS51186">
    <property type="entry name" value="GNAT"/>
    <property type="match status" value="1"/>
</dbReference>
<dbReference type="Gene3D" id="3.40.630.30">
    <property type="match status" value="1"/>
</dbReference>
<dbReference type="AlphaFoldDB" id="A0A841AGU2"/>
<sequence length="184" mass="19912">MTSTDTAATETVPTGTATSETATAGSTTLRDGRLLTLARTGWDDPRAVALRAAMDAEIAPRYAALRAAAPPPAPPSADDVETVVLALVDGEPAATGTLRRLPDRLEVKRLFIDPDHRRAGLASRVLTALEEEARDRGAAELFLQTGNRQPEAIALYERTRWQHTDVYAPYDPTDGISVCFWKEL</sequence>
<evidence type="ECO:0000256" key="3">
    <source>
        <dbReference type="SAM" id="MobiDB-lite"/>
    </source>
</evidence>
<dbReference type="PANTHER" id="PTHR43877">
    <property type="entry name" value="AMINOALKYLPHOSPHONATE N-ACETYLTRANSFERASE-RELATED-RELATED"/>
    <property type="match status" value="1"/>
</dbReference>
<dbReference type="InterPro" id="IPR050832">
    <property type="entry name" value="Bact_Acetyltransf"/>
</dbReference>
<proteinExistence type="predicted"/>
<evidence type="ECO:0000313" key="6">
    <source>
        <dbReference type="Proteomes" id="UP000588158"/>
    </source>
</evidence>
<dbReference type="InterPro" id="IPR016181">
    <property type="entry name" value="Acyl_CoA_acyltransferase"/>
</dbReference>
<dbReference type="SUPFAM" id="SSF55729">
    <property type="entry name" value="Acyl-CoA N-acyltransferases (Nat)"/>
    <property type="match status" value="1"/>
</dbReference>
<dbReference type="GO" id="GO:0016747">
    <property type="term" value="F:acyltransferase activity, transferring groups other than amino-acyl groups"/>
    <property type="evidence" value="ECO:0007669"/>
    <property type="project" value="InterPro"/>
</dbReference>
<keyword evidence="2" id="KW-0012">Acyltransferase</keyword>
<accession>A0A841AGU2</accession>
<feature type="domain" description="N-acetyltransferase" evidence="4">
    <location>
        <begin position="48"/>
        <end position="184"/>
    </location>
</feature>
<dbReference type="Proteomes" id="UP000588158">
    <property type="component" value="Unassembled WGS sequence"/>
</dbReference>
<keyword evidence="1 5" id="KW-0808">Transferase</keyword>
<name>A0A841AGU2_9MICO</name>
<evidence type="ECO:0000256" key="2">
    <source>
        <dbReference type="ARBA" id="ARBA00023315"/>
    </source>
</evidence>
<reference evidence="5 6" key="1">
    <citation type="submission" date="2020-08" db="EMBL/GenBank/DDBJ databases">
        <title>Sequencing the genomes of 1000 actinobacteria strains.</title>
        <authorList>
            <person name="Klenk H.-P."/>
        </authorList>
    </citation>
    <scope>NUCLEOTIDE SEQUENCE [LARGE SCALE GENOMIC DNA]</scope>
    <source>
        <strain evidence="5 6">DSM 28796</strain>
    </source>
</reference>
<keyword evidence="6" id="KW-1185">Reference proteome</keyword>
<evidence type="ECO:0000259" key="4">
    <source>
        <dbReference type="PROSITE" id="PS51186"/>
    </source>
</evidence>
<organism evidence="5 6">
    <name type="scientific">Brachybacterium aquaticum</name>
    <dbReference type="NCBI Taxonomy" id="1432564"/>
    <lineage>
        <taxon>Bacteria</taxon>
        <taxon>Bacillati</taxon>
        <taxon>Actinomycetota</taxon>
        <taxon>Actinomycetes</taxon>
        <taxon>Micrococcales</taxon>
        <taxon>Dermabacteraceae</taxon>
        <taxon>Brachybacterium</taxon>
    </lineage>
</organism>
<protein>
    <submittedName>
        <fullName evidence="5">GNAT superfamily N-acetyltransferase</fullName>
    </submittedName>
</protein>
<evidence type="ECO:0000313" key="5">
    <source>
        <dbReference type="EMBL" id="MBB5832304.1"/>
    </source>
</evidence>
<evidence type="ECO:0000256" key="1">
    <source>
        <dbReference type="ARBA" id="ARBA00022679"/>
    </source>
</evidence>
<feature type="region of interest" description="Disordered" evidence="3">
    <location>
        <begin position="1"/>
        <end position="26"/>
    </location>
</feature>
<dbReference type="CDD" id="cd04301">
    <property type="entry name" value="NAT_SF"/>
    <property type="match status" value="1"/>
</dbReference>